<protein>
    <recommendedName>
        <fullName evidence="5">GAR domain-containing protein</fullName>
    </recommendedName>
</protein>
<feature type="region of interest" description="Disordered" evidence="4">
    <location>
        <begin position="702"/>
        <end position="745"/>
    </location>
</feature>
<dbReference type="Pfam" id="PF02187">
    <property type="entry name" value="GAS2"/>
    <property type="match status" value="1"/>
</dbReference>
<evidence type="ECO:0000256" key="2">
    <source>
        <dbReference type="ARBA" id="ARBA00022490"/>
    </source>
</evidence>
<accession>N1QIN5</accession>
<feature type="region of interest" description="Disordered" evidence="4">
    <location>
        <begin position="987"/>
        <end position="1014"/>
    </location>
</feature>
<keyword evidence="3" id="KW-0206">Cytoskeleton</keyword>
<organism evidence="6 7">
    <name type="scientific">Sphaerulina musiva (strain SO2202)</name>
    <name type="common">Poplar stem canker fungus</name>
    <name type="synonym">Septoria musiva</name>
    <dbReference type="NCBI Taxonomy" id="692275"/>
    <lineage>
        <taxon>Eukaryota</taxon>
        <taxon>Fungi</taxon>
        <taxon>Dikarya</taxon>
        <taxon>Ascomycota</taxon>
        <taxon>Pezizomycotina</taxon>
        <taxon>Dothideomycetes</taxon>
        <taxon>Dothideomycetidae</taxon>
        <taxon>Mycosphaerellales</taxon>
        <taxon>Mycosphaerellaceae</taxon>
        <taxon>Sphaerulina</taxon>
    </lineage>
</organism>
<feature type="compositionally biased region" description="Low complexity" evidence="4">
    <location>
        <begin position="824"/>
        <end position="835"/>
    </location>
</feature>
<proteinExistence type="predicted"/>
<dbReference type="Gene3D" id="3.30.920.20">
    <property type="entry name" value="Gas2-like domain"/>
    <property type="match status" value="1"/>
</dbReference>
<name>N1QIN5_SPHMS</name>
<dbReference type="Proteomes" id="UP000016931">
    <property type="component" value="Unassembled WGS sequence"/>
</dbReference>
<dbReference type="eggNOG" id="ENOG502S51C">
    <property type="taxonomic scope" value="Eukaryota"/>
</dbReference>
<feature type="region of interest" description="Disordered" evidence="4">
    <location>
        <begin position="354"/>
        <end position="402"/>
    </location>
</feature>
<feature type="domain" description="GAR" evidence="5">
    <location>
        <begin position="994"/>
        <end position="1070"/>
    </location>
</feature>
<comment type="subcellular location">
    <subcellularLocation>
        <location evidence="1">Cytoplasm</location>
        <location evidence="1">Cytoskeleton</location>
    </subcellularLocation>
</comment>
<sequence length="1265" mass="136966">MASTTDNPFLNPARLPAPSKVRAHARKVSRSPVRQDVREFDSLLRDLSPTSTLRAFVTDPNDSADLLVTGIRSATMSERGLGAKAAQTCLDLRNWTRELEHWDWPGTFEEPRLARKQKQLVTPVDGRDFHSSDGSTSQHDEEYWGSLPARLVREYERRADEIGQGLDNIDVEELKSYVLNSHYRLNSQTSFSGTVAGGNSSTTLDFKKLDDFMALVTATILQALPFLSRLNQLLDLWTMRLIILREAPRFLCDLKRVQTDLENCWVAIAPSPDDAVVANDGKTFTRATLSAMKVNIETQLGVLGRRLDRFLDSLEARNECVPDSWIDDFESCEANYSMWAVQAERTAIRDECGSQLRSTTERHSSETSPKSSIDPTGMLSISETEDPISDNDVVRRPSQSLRSSIDEAQLANSLLIHKSIAPTQTEGAEPSANESGKNTSRAVSAPFQPIAIGNENEDQTSTVDPIIKRSASTNSQPKDEATGSVAAKRAAFIRNIERNQSLNKSTMSPVRPFERASNAFTRLFSKEKIPEQVLSKRTTSKLADGRIPSVERRALSPVSLASSRLSSTMSPRHSLQSAADSSKSSVEDADETKPSESLSRDLLPTPNGSSSQIAGQRTQDVPLDVSRPQETLTRRPSGSLSSSLNPLNGESCDMGSGLETASMPIATDVLDGTSIASLHEPIHDERKAVRIFKGARRVSFPPSQRLSSADVPFPSKSTEWTSMPRSERRASASPARSRTASGAAITEPIERVPMPRRASHCGIDQLQTRPMQLNSADALPRKVLNDAEATTGEITSSPKVKRASVASIEAFSRSELKSINVPKSSRQSSGSSRNSPPETPAVLSRTQLGLQQDEGASVDGGATAFGPTNSSTTPAPQCNEPSPSSELRTPQTTRSNEVLERTSVSPERSAESQHIVMKKLRSGKHTGTLNDASSSSSSTQANSPATAPMHADQFDRHVSEVLERLPAPIRFKARAGAVTPVGRVRGFRTSPAGVPPRGGDMTIAPAEASPRKARTAADSEVKLYHLTHSSRDDPIKLFVRLVGEGERVMVRVGGGWADLASYLYDFANHHGSRTVSEGSLEVIAALPTAPSSIRKFSNPADYHRAKTPTTPRDARPGSSDEDDTPLRPRPFASRERTVSAVQVPLDAAAAANCTPKSSKSGSSDSRPSTACTSRPSSRQGPSSTAVEMGLSGPSSAAKRADLPAEKARWVEGMITRAKKSASAEKNREDKEKYLSELGKVGGTRRVIFKSGTGTGTGALHEKTSK</sequence>
<dbReference type="PROSITE" id="PS51460">
    <property type="entry name" value="GAR"/>
    <property type="match status" value="1"/>
</dbReference>
<evidence type="ECO:0000256" key="3">
    <source>
        <dbReference type="ARBA" id="ARBA00023212"/>
    </source>
</evidence>
<feature type="region of interest" description="Disordered" evidence="4">
    <location>
        <begin position="557"/>
        <end position="650"/>
    </location>
</feature>
<feature type="compositionally biased region" description="Low complexity" evidence="4">
    <location>
        <begin position="557"/>
        <end position="584"/>
    </location>
</feature>
<feature type="compositionally biased region" description="Low complexity" evidence="4">
    <location>
        <begin position="731"/>
        <end position="744"/>
    </location>
</feature>
<dbReference type="OrthoDB" id="5409589at2759"/>
<gene>
    <name evidence="6" type="ORF">SEPMUDRAFT_146186</name>
</gene>
<feature type="compositionally biased region" description="Polar residues" evidence="4">
    <location>
        <begin position="369"/>
        <end position="382"/>
    </location>
</feature>
<feature type="region of interest" description="Disordered" evidence="4">
    <location>
        <begin position="1093"/>
        <end position="1206"/>
    </location>
</feature>
<feature type="compositionally biased region" description="Polar residues" evidence="4">
    <location>
        <begin position="606"/>
        <end position="619"/>
    </location>
</feature>
<keyword evidence="7" id="KW-1185">Reference proteome</keyword>
<feature type="compositionally biased region" description="Low complexity" evidence="4">
    <location>
        <begin position="634"/>
        <end position="649"/>
    </location>
</feature>
<dbReference type="GO" id="GO:0005856">
    <property type="term" value="C:cytoskeleton"/>
    <property type="evidence" value="ECO:0007669"/>
    <property type="project" value="UniProtKB-SubCell"/>
</dbReference>
<feature type="compositionally biased region" description="Polar residues" evidence="4">
    <location>
        <begin position="715"/>
        <end position="724"/>
    </location>
</feature>
<feature type="region of interest" description="Disordered" evidence="4">
    <location>
        <begin position="855"/>
        <end position="948"/>
    </location>
</feature>
<dbReference type="GO" id="GO:0008017">
    <property type="term" value="F:microtubule binding"/>
    <property type="evidence" value="ECO:0007669"/>
    <property type="project" value="InterPro"/>
</dbReference>
<feature type="compositionally biased region" description="Polar residues" evidence="4">
    <location>
        <begin position="866"/>
        <end position="906"/>
    </location>
</feature>
<evidence type="ECO:0000256" key="1">
    <source>
        <dbReference type="ARBA" id="ARBA00004245"/>
    </source>
</evidence>
<evidence type="ECO:0000259" key="5">
    <source>
        <dbReference type="PROSITE" id="PS51460"/>
    </source>
</evidence>
<dbReference type="AlphaFoldDB" id="N1QIN5"/>
<reference evidence="6 7" key="1">
    <citation type="journal article" date="2012" name="PLoS Pathog.">
        <title>Diverse lifestyles and strategies of plant pathogenesis encoded in the genomes of eighteen Dothideomycetes fungi.</title>
        <authorList>
            <person name="Ohm R.A."/>
            <person name="Feau N."/>
            <person name="Henrissat B."/>
            <person name="Schoch C.L."/>
            <person name="Horwitz B.A."/>
            <person name="Barry K.W."/>
            <person name="Condon B.J."/>
            <person name="Copeland A.C."/>
            <person name="Dhillon B."/>
            <person name="Glaser F."/>
            <person name="Hesse C.N."/>
            <person name="Kosti I."/>
            <person name="LaButti K."/>
            <person name="Lindquist E.A."/>
            <person name="Lucas S."/>
            <person name="Salamov A.A."/>
            <person name="Bradshaw R.E."/>
            <person name="Ciuffetti L."/>
            <person name="Hamelin R.C."/>
            <person name="Kema G.H.J."/>
            <person name="Lawrence C."/>
            <person name="Scott J.A."/>
            <person name="Spatafora J.W."/>
            <person name="Turgeon B.G."/>
            <person name="de Wit P.J.G.M."/>
            <person name="Zhong S."/>
            <person name="Goodwin S.B."/>
            <person name="Grigoriev I.V."/>
        </authorList>
    </citation>
    <scope>NUCLEOTIDE SEQUENCE [LARGE SCALE GENOMIC DNA]</scope>
    <source>
        <strain evidence="6 7">SO2202</strain>
    </source>
</reference>
<dbReference type="OMA" id="ATWAFEA"/>
<feature type="region of interest" description="Disordered" evidence="4">
    <location>
        <begin position="819"/>
        <end position="842"/>
    </location>
</feature>
<keyword evidence="2" id="KW-0963">Cytoplasm</keyword>
<dbReference type="GeneID" id="27900642"/>
<evidence type="ECO:0000256" key="4">
    <source>
        <dbReference type="SAM" id="MobiDB-lite"/>
    </source>
</evidence>
<dbReference type="EMBL" id="KB456260">
    <property type="protein sequence ID" value="EMF17091.1"/>
    <property type="molecule type" value="Genomic_DNA"/>
</dbReference>
<feature type="compositionally biased region" description="Polar residues" evidence="4">
    <location>
        <begin position="1169"/>
        <end position="1185"/>
    </location>
</feature>
<dbReference type="RefSeq" id="XP_016765212.1">
    <property type="nucleotide sequence ID" value="XM_016903505.1"/>
</dbReference>
<evidence type="ECO:0000313" key="6">
    <source>
        <dbReference type="EMBL" id="EMF17091.1"/>
    </source>
</evidence>
<dbReference type="InterPro" id="IPR036534">
    <property type="entry name" value="GAR_dom_sf"/>
</dbReference>
<dbReference type="InterPro" id="IPR003108">
    <property type="entry name" value="GAR_dom"/>
</dbReference>
<dbReference type="SUPFAM" id="SSF143575">
    <property type="entry name" value="GAS2 domain-like"/>
    <property type="match status" value="1"/>
</dbReference>
<feature type="compositionally biased region" description="Low complexity" evidence="4">
    <location>
        <begin position="1147"/>
        <end position="1168"/>
    </location>
</feature>
<dbReference type="STRING" id="692275.N1QIN5"/>
<evidence type="ECO:0000313" key="7">
    <source>
        <dbReference type="Proteomes" id="UP000016931"/>
    </source>
</evidence>
<dbReference type="HOGENOM" id="CLU_004583_0_0_1"/>
<feature type="region of interest" description="Disordered" evidence="4">
    <location>
        <begin position="1"/>
        <end position="30"/>
    </location>
</feature>